<protein>
    <submittedName>
        <fullName evidence="2">Uncharacterized protein</fullName>
    </submittedName>
</protein>
<evidence type="ECO:0000313" key="2">
    <source>
        <dbReference type="EMBL" id="BCJ65121.1"/>
    </source>
</evidence>
<accession>A0A810MVD9</accession>
<feature type="region of interest" description="Disordered" evidence="1">
    <location>
        <begin position="41"/>
        <end position="103"/>
    </location>
</feature>
<gene>
    <name evidence="2" type="ORF">Prubr_21420</name>
</gene>
<reference evidence="2" key="1">
    <citation type="submission" date="2020-08" db="EMBL/GenBank/DDBJ databases">
        <title>Whole genome shotgun sequence of Polymorphospora rubra NBRC 101157.</title>
        <authorList>
            <person name="Komaki H."/>
            <person name="Tamura T."/>
        </authorList>
    </citation>
    <scope>NUCLEOTIDE SEQUENCE</scope>
    <source>
        <strain evidence="2">NBRC 101157</strain>
    </source>
</reference>
<organism evidence="2 3">
    <name type="scientific">Polymorphospora rubra</name>
    <dbReference type="NCBI Taxonomy" id="338584"/>
    <lineage>
        <taxon>Bacteria</taxon>
        <taxon>Bacillati</taxon>
        <taxon>Actinomycetota</taxon>
        <taxon>Actinomycetes</taxon>
        <taxon>Micromonosporales</taxon>
        <taxon>Micromonosporaceae</taxon>
        <taxon>Polymorphospora</taxon>
    </lineage>
</organism>
<name>A0A810MVD9_9ACTN</name>
<dbReference type="AlphaFoldDB" id="A0A810MVD9"/>
<proteinExistence type="predicted"/>
<evidence type="ECO:0000256" key="1">
    <source>
        <dbReference type="SAM" id="MobiDB-lite"/>
    </source>
</evidence>
<sequence>MSRTKKPYQVPKELVEAIVACAPPLTSEQIAVLRHAFGVDEPSSVPRSAKANPQGFPSRAANTYPVSYRDDMEPPAAGHLPVEGRRPPADWSTAEAEAAPRKTATVYSTRLPDDLATWLENEATRCGINPSAMLGELIAEARRAHGGDKTVTVRLSDLHRAIDRIADRSTA</sequence>
<evidence type="ECO:0000313" key="3">
    <source>
        <dbReference type="Proteomes" id="UP000680866"/>
    </source>
</evidence>
<dbReference type="EMBL" id="AP023359">
    <property type="protein sequence ID" value="BCJ65121.1"/>
    <property type="molecule type" value="Genomic_DNA"/>
</dbReference>
<dbReference type="Proteomes" id="UP000680866">
    <property type="component" value="Chromosome"/>
</dbReference>
<dbReference type="KEGG" id="pry:Prubr_21420"/>
<keyword evidence="3" id="KW-1185">Reference proteome</keyword>